<evidence type="ECO:0000313" key="3">
    <source>
        <dbReference type="Proteomes" id="UP001187346"/>
    </source>
</evidence>
<dbReference type="Proteomes" id="UP001187346">
    <property type="component" value="Unassembled WGS sequence"/>
</dbReference>
<proteinExistence type="predicted"/>
<organism evidence="2 3">
    <name type="scientific">Streptomyces prunicolor</name>
    <dbReference type="NCBI Taxonomy" id="67348"/>
    <lineage>
        <taxon>Bacteria</taxon>
        <taxon>Bacillati</taxon>
        <taxon>Actinomycetota</taxon>
        <taxon>Actinomycetes</taxon>
        <taxon>Kitasatosporales</taxon>
        <taxon>Streptomycetaceae</taxon>
        <taxon>Streptomyces</taxon>
    </lineage>
</organism>
<keyword evidence="3" id="KW-1185">Reference proteome</keyword>
<reference evidence="2 3" key="1">
    <citation type="submission" date="2023-10" db="EMBL/GenBank/DDBJ databases">
        <title>Characterization of rhizosphere-enriched actinobacteria from wheat plants lab-grown on chernevaya soil.</title>
        <authorList>
            <person name="Tikhonova E.N."/>
            <person name="Konopkin A."/>
            <person name="Kravchenko I.K."/>
        </authorList>
    </citation>
    <scope>NUCLEOTIDE SEQUENCE [LARGE SCALE GENOMIC DNA]</scope>
    <source>
        <strain evidence="2 3">RR29</strain>
    </source>
</reference>
<evidence type="ECO:0000256" key="1">
    <source>
        <dbReference type="SAM" id="SignalP"/>
    </source>
</evidence>
<feature type="chain" id="PRO_5047415769" evidence="1">
    <location>
        <begin position="22"/>
        <end position="428"/>
    </location>
</feature>
<dbReference type="Gene3D" id="3.40.190.10">
    <property type="entry name" value="Periplasmic binding protein-like II"/>
    <property type="match status" value="2"/>
</dbReference>
<dbReference type="InterPro" id="IPR050490">
    <property type="entry name" value="Bact_solute-bd_prot1"/>
</dbReference>
<protein>
    <submittedName>
        <fullName evidence="2">ABC transporter substrate-binding protein</fullName>
    </submittedName>
</protein>
<dbReference type="SUPFAM" id="SSF53850">
    <property type="entry name" value="Periplasmic binding protein-like II"/>
    <property type="match status" value="1"/>
</dbReference>
<sequence>MTRRRLIASLGALPLAGAAVGCGTSEASTGGRVTIDFQWWGSGDRNLATEKAVELFEKRHPNIKVTTSFAGYSAYLQRLATQVAAGSGPDVLQMDFGYLRAYADRSVLSKLTDSVFSTISLKRIPTIYARTGLVDGTLYGLPTGIATQALLVDAKLWTKAGVGVPKPGWTWDDLLNDIGPALKKALPDRAPLTDFSGHIEIFQIWLVQHGKPLYQNDGSLGFTKADLVQFWEYMGRLRDKGVFTSPSLTASYASGSTADSPLVRKLSTGEFSITSSASSYFETYGAVQPISFPTQTATSPIGMTGGASQALCVQRKCAHKAEAALLIDFLLNDPDAAKILGQVRGLPSNTQNLAALAPTLTGGDKAVYQFLTSIQSKLSPSPAPPPSGSDEDKLDFTSIYQDIIFGKKNLKSAAADMWDKFHTSVPGG</sequence>
<dbReference type="RefSeq" id="WP_317769724.1">
    <property type="nucleotide sequence ID" value="NZ_JAWMAJ010000003.1"/>
</dbReference>
<evidence type="ECO:0000313" key="2">
    <source>
        <dbReference type="EMBL" id="MDV7214606.1"/>
    </source>
</evidence>
<dbReference type="PANTHER" id="PTHR43649">
    <property type="entry name" value="ARABINOSE-BINDING PROTEIN-RELATED"/>
    <property type="match status" value="1"/>
</dbReference>
<accession>A0ABU4F1Y0</accession>
<feature type="signal peptide" evidence="1">
    <location>
        <begin position="1"/>
        <end position="21"/>
    </location>
</feature>
<comment type="caution">
    <text evidence="2">The sequence shown here is derived from an EMBL/GenBank/DDBJ whole genome shotgun (WGS) entry which is preliminary data.</text>
</comment>
<gene>
    <name evidence="2" type="ORF">R5A26_01435</name>
</gene>
<dbReference type="EMBL" id="JAWMAJ010000003">
    <property type="protein sequence ID" value="MDV7214606.1"/>
    <property type="molecule type" value="Genomic_DNA"/>
</dbReference>
<dbReference type="InterPro" id="IPR006059">
    <property type="entry name" value="SBP"/>
</dbReference>
<dbReference type="PANTHER" id="PTHR43649:SF30">
    <property type="entry name" value="ABC TRANSPORTER SUBSTRATE-BINDING PROTEIN"/>
    <property type="match status" value="1"/>
</dbReference>
<name>A0ABU4F1Y0_9ACTN</name>
<keyword evidence="1" id="KW-0732">Signal</keyword>
<dbReference type="PROSITE" id="PS51257">
    <property type="entry name" value="PROKAR_LIPOPROTEIN"/>
    <property type="match status" value="1"/>
</dbReference>
<dbReference type="Pfam" id="PF13416">
    <property type="entry name" value="SBP_bac_8"/>
    <property type="match status" value="1"/>
</dbReference>